<dbReference type="EMBL" id="BCWF01000020">
    <property type="protein sequence ID" value="GAT25755.1"/>
    <property type="molecule type" value="Genomic_DNA"/>
</dbReference>
<organism evidence="1 2">
    <name type="scientific">Aspergillus kawachii</name>
    <name type="common">White koji mold</name>
    <name type="synonym">Aspergillus awamori var. kawachi</name>
    <dbReference type="NCBI Taxonomy" id="1069201"/>
    <lineage>
        <taxon>Eukaryota</taxon>
        <taxon>Fungi</taxon>
        <taxon>Dikarya</taxon>
        <taxon>Ascomycota</taxon>
        <taxon>Pezizomycotina</taxon>
        <taxon>Eurotiomycetes</taxon>
        <taxon>Eurotiomycetidae</taxon>
        <taxon>Eurotiales</taxon>
        <taxon>Aspergillaceae</taxon>
        <taxon>Aspergillus</taxon>
        <taxon>Aspergillus subgen. Circumdati</taxon>
    </lineage>
</organism>
<evidence type="ECO:0000313" key="2">
    <source>
        <dbReference type="Proteomes" id="UP000075230"/>
    </source>
</evidence>
<sequence>MARNDGMRQSPVSWRFAGWKGEGHERAGMEAEVEEEEEEKGRMRRAELKVEKFTSRDRHRILACNWRVADWRLGAPIEREILEEKEVLVLPLEL</sequence>
<gene>
    <name evidence="1" type="ORF">RIB2604_02003320</name>
</gene>
<dbReference type="AlphaFoldDB" id="A0A146FIP4"/>
<dbReference type="Proteomes" id="UP000075230">
    <property type="component" value="Unassembled WGS sequence"/>
</dbReference>
<reference evidence="1 2" key="1">
    <citation type="journal article" date="2016" name="DNA Res.">
        <title>Genome sequence of Aspergillus luchuensis NBRC 4314.</title>
        <authorList>
            <person name="Yamada O."/>
            <person name="Machida M."/>
            <person name="Hosoyama A."/>
            <person name="Goto M."/>
            <person name="Takahashi T."/>
            <person name="Futagami T."/>
            <person name="Yamagata Y."/>
            <person name="Takeuchi M."/>
            <person name="Kobayashi T."/>
            <person name="Koike H."/>
            <person name="Abe K."/>
            <person name="Asai K."/>
            <person name="Arita M."/>
            <person name="Fujita N."/>
            <person name="Fukuda K."/>
            <person name="Higa K."/>
            <person name="Horikawa H."/>
            <person name="Ishikawa T."/>
            <person name="Jinno K."/>
            <person name="Kato Y."/>
            <person name="Kirimura K."/>
            <person name="Mizutani O."/>
            <person name="Nakasone K."/>
            <person name="Sano M."/>
            <person name="Shiraishi Y."/>
            <person name="Tsukahara M."/>
            <person name="Gomi K."/>
        </authorList>
    </citation>
    <scope>NUCLEOTIDE SEQUENCE [LARGE SCALE GENOMIC DNA]</scope>
    <source>
        <strain evidence="1 2">RIB 2604</strain>
    </source>
</reference>
<protein>
    <submittedName>
        <fullName evidence="1">Similar to An04g00860</fullName>
    </submittedName>
</protein>
<name>A0A146FIP4_ASPKA</name>
<accession>A0A146FIP4</accession>
<proteinExistence type="predicted"/>
<reference evidence="2" key="2">
    <citation type="submission" date="2016-02" db="EMBL/GenBank/DDBJ databases">
        <title>Genome sequencing of Aspergillus luchuensis NBRC 4314.</title>
        <authorList>
            <person name="Yamada O."/>
        </authorList>
    </citation>
    <scope>NUCLEOTIDE SEQUENCE [LARGE SCALE GENOMIC DNA]</scope>
    <source>
        <strain evidence="2">RIB 2604</strain>
    </source>
</reference>
<comment type="caution">
    <text evidence="1">The sequence shown here is derived from an EMBL/GenBank/DDBJ whole genome shotgun (WGS) entry which is preliminary data.</text>
</comment>
<evidence type="ECO:0000313" key="1">
    <source>
        <dbReference type="EMBL" id="GAT25755.1"/>
    </source>
</evidence>